<dbReference type="Proteomes" id="UP000248745">
    <property type="component" value="Unassembled WGS sequence"/>
</dbReference>
<keyword evidence="2" id="KW-1185">Reference proteome</keyword>
<evidence type="ECO:0000313" key="2">
    <source>
        <dbReference type="Proteomes" id="UP000248745"/>
    </source>
</evidence>
<name>A0A2W2BD73_9BACT</name>
<dbReference type="EMBL" id="QKTW01000006">
    <property type="protein sequence ID" value="PZF74199.1"/>
    <property type="molecule type" value="Genomic_DNA"/>
</dbReference>
<comment type="caution">
    <text evidence="1">The sequence shown here is derived from an EMBL/GenBank/DDBJ whole genome shotgun (WGS) entry which is preliminary data.</text>
</comment>
<proteinExistence type="predicted"/>
<sequence>MFSANIKTVISAGLAPIGMEIFVFFCAQVDVSVRPKNELIVFCRDSIEKQYYFKTLLKLKKTPVKRFGFMKAQWRAVMYFNEDEKEMKVVLCDRKNEATVDEIISETAMLLHLGKRAIA</sequence>
<reference evidence="1 2" key="1">
    <citation type="submission" date="2018-06" db="EMBL/GenBank/DDBJ databases">
        <title>Mucibacter soli gen. nov., sp. nov., a new member of the family Chitinophagaceae producing mucin.</title>
        <authorList>
            <person name="Kim M.-K."/>
            <person name="Park S."/>
            <person name="Kim T.-S."/>
            <person name="Joung Y."/>
            <person name="Han J.-H."/>
            <person name="Kim S.B."/>
        </authorList>
    </citation>
    <scope>NUCLEOTIDE SEQUENCE [LARGE SCALE GENOMIC DNA]</scope>
    <source>
        <strain evidence="1 2">R1-15</strain>
    </source>
</reference>
<accession>A0A2W2BD73</accession>
<dbReference type="AlphaFoldDB" id="A0A2W2BD73"/>
<gene>
    <name evidence="1" type="ORF">DN068_04055</name>
</gene>
<organism evidence="1 2">
    <name type="scientific">Taibaiella soli</name>
    <dbReference type="NCBI Taxonomy" id="1649169"/>
    <lineage>
        <taxon>Bacteria</taxon>
        <taxon>Pseudomonadati</taxon>
        <taxon>Bacteroidota</taxon>
        <taxon>Chitinophagia</taxon>
        <taxon>Chitinophagales</taxon>
        <taxon>Chitinophagaceae</taxon>
        <taxon>Taibaiella</taxon>
    </lineage>
</organism>
<evidence type="ECO:0000313" key="1">
    <source>
        <dbReference type="EMBL" id="PZF74199.1"/>
    </source>
</evidence>
<protein>
    <submittedName>
        <fullName evidence="1">Uncharacterized protein</fullName>
    </submittedName>
</protein>